<reference evidence="2 3" key="1">
    <citation type="journal article" date="2019" name="Mol. Biol. Evol.">
        <title>Blast fungal genomes show frequent chromosomal changes, gene gains and losses, and effector gene turnover.</title>
        <authorList>
            <person name="Gomez Luciano L.B."/>
            <person name="Jason Tsai I."/>
            <person name="Chuma I."/>
            <person name="Tosa Y."/>
            <person name="Chen Y.H."/>
            <person name="Li J.Y."/>
            <person name="Li M.Y."/>
            <person name="Jade Lu M.Y."/>
            <person name="Nakayashiki H."/>
            <person name="Li W.H."/>
        </authorList>
    </citation>
    <scope>NUCLEOTIDE SEQUENCE [LARGE SCALE GENOMIC DNA]</scope>
    <source>
        <strain evidence="2">MZ5-1-6</strain>
    </source>
</reference>
<gene>
    <name evidence="2" type="ORF">PoMZ_05230</name>
</gene>
<accession>A0A4V1C7I9</accession>
<evidence type="ECO:0000256" key="1">
    <source>
        <dbReference type="SAM" id="MobiDB-lite"/>
    </source>
</evidence>
<dbReference type="EMBL" id="CP034209">
    <property type="protein sequence ID" value="QBZ63548.1"/>
    <property type="molecule type" value="Genomic_DNA"/>
</dbReference>
<sequence length="126" mass="13607">MLPPPRRGSDSMEIVCKLRHTRGVMPSWGFRHPLRKREGDKKTTTHLKSYGYNLAVGTANLGVGDLGCAPEGLVFPFGLQAGVAGHPLKHGQGTTAFPPDMLVTPGDGRNSRDAEPKGDDMSRRES</sequence>
<evidence type="ECO:0000313" key="3">
    <source>
        <dbReference type="Proteomes" id="UP000294847"/>
    </source>
</evidence>
<organism evidence="2 3">
    <name type="scientific">Pyricularia oryzae</name>
    <name type="common">Rice blast fungus</name>
    <name type="synonym">Magnaporthe oryzae</name>
    <dbReference type="NCBI Taxonomy" id="318829"/>
    <lineage>
        <taxon>Eukaryota</taxon>
        <taxon>Fungi</taxon>
        <taxon>Dikarya</taxon>
        <taxon>Ascomycota</taxon>
        <taxon>Pezizomycotina</taxon>
        <taxon>Sordariomycetes</taxon>
        <taxon>Sordariomycetidae</taxon>
        <taxon>Magnaporthales</taxon>
        <taxon>Pyriculariaceae</taxon>
        <taxon>Pyricularia</taxon>
    </lineage>
</organism>
<dbReference type="AlphaFoldDB" id="A0A4V1C7I9"/>
<name>A0A4V1C7I9_PYROR</name>
<protein>
    <submittedName>
        <fullName evidence="2">Uncharacterized protein</fullName>
    </submittedName>
</protein>
<feature type="compositionally biased region" description="Basic and acidic residues" evidence="1">
    <location>
        <begin position="109"/>
        <end position="126"/>
    </location>
</feature>
<dbReference type="Proteomes" id="UP000294847">
    <property type="component" value="Chromosome 6"/>
</dbReference>
<proteinExistence type="predicted"/>
<feature type="region of interest" description="Disordered" evidence="1">
    <location>
        <begin position="90"/>
        <end position="126"/>
    </location>
</feature>
<evidence type="ECO:0000313" key="2">
    <source>
        <dbReference type="EMBL" id="QBZ63548.1"/>
    </source>
</evidence>